<feature type="non-terminal residue" evidence="1">
    <location>
        <position position="1"/>
    </location>
</feature>
<evidence type="ECO:0000313" key="2">
    <source>
        <dbReference type="Proteomes" id="UP000807769"/>
    </source>
</evidence>
<dbReference type="Gene3D" id="2.40.70.10">
    <property type="entry name" value="Acid Proteases"/>
    <property type="match status" value="1"/>
</dbReference>
<comment type="caution">
    <text evidence="1">The sequence shown here is derived from an EMBL/GenBank/DDBJ whole genome shotgun (WGS) entry which is preliminary data.</text>
</comment>
<protein>
    <recommendedName>
        <fullName evidence="3">CCHC-type domain-containing protein</fullName>
    </recommendedName>
</protein>
<accession>A0A9P7DKR6</accession>
<sequence>HADMDTGHTAYGEQLRQWSVKWGERARCTEKTPYLLTPGTVQICSGECFRCGAHRHIRPRCPIPADAQLPKNESIWHSNCTQILGTFNRATAPQIVRVKALFNKGAMISAMCMTVFNSVKHRLGNWKVSVKKLRMANGALVPSKGTWKGEVTIAGVEAQGEFEVFDSGGGWKFLLGKPMLQAFKAIHEYETDTVLITGNGISMTISNQNEVQETMTKQDTNGTTKQ</sequence>
<evidence type="ECO:0000313" key="1">
    <source>
        <dbReference type="EMBL" id="KAG1797191.1"/>
    </source>
</evidence>
<organism evidence="1 2">
    <name type="scientific">Suillus subaureus</name>
    <dbReference type="NCBI Taxonomy" id="48587"/>
    <lineage>
        <taxon>Eukaryota</taxon>
        <taxon>Fungi</taxon>
        <taxon>Dikarya</taxon>
        <taxon>Basidiomycota</taxon>
        <taxon>Agaricomycotina</taxon>
        <taxon>Agaricomycetes</taxon>
        <taxon>Agaricomycetidae</taxon>
        <taxon>Boletales</taxon>
        <taxon>Suillineae</taxon>
        <taxon>Suillaceae</taxon>
        <taxon>Suillus</taxon>
    </lineage>
</organism>
<dbReference type="OrthoDB" id="3262237at2759"/>
<proteinExistence type="predicted"/>
<dbReference type="RefSeq" id="XP_041185439.1">
    <property type="nucleotide sequence ID" value="XM_041332078.1"/>
</dbReference>
<name>A0A9P7DKR6_9AGAM</name>
<keyword evidence="2" id="KW-1185">Reference proteome</keyword>
<evidence type="ECO:0008006" key="3">
    <source>
        <dbReference type="Google" id="ProtNLM"/>
    </source>
</evidence>
<gene>
    <name evidence="1" type="ORF">BJ212DRAFT_1289913</name>
</gene>
<dbReference type="EMBL" id="JABBWG010000227">
    <property type="protein sequence ID" value="KAG1797191.1"/>
    <property type="molecule type" value="Genomic_DNA"/>
</dbReference>
<dbReference type="GeneID" id="64626095"/>
<reference evidence="1" key="1">
    <citation type="journal article" date="2020" name="New Phytol.">
        <title>Comparative genomics reveals dynamic genome evolution in host specialist ectomycorrhizal fungi.</title>
        <authorList>
            <person name="Lofgren L.A."/>
            <person name="Nguyen N.H."/>
            <person name="Vilgalys R."/>
            <person name="Ruytinx J."/>
            <person name="Liao H.L."/>
            <person name="Branco S."/>
            <person name="Kuo A."/>
            <person name="LaButti K."/>
            <person name="Lipzen A."/>
            <person name="Andreopoulos W."/>
            <person name="Pangilinan J."/>
            <person name="Riley R."/>
            <person name="Hundley H."/>
            <person name="Na H."/>
            <person name="Barry K."/>
            <person name="Grigoriev I.V."/>
            <person name="Stajich J.E."/>
            <person name="Kennedy P.G."/>
        </authorList>
    </citation>
    <scope>NUCLEOTIDE SEQUENCE</scope>
    <source>
        <strain evidence="1">MN1</strain>
    </source>
</reference>
<dbReference type="Proteomes" id="UP000807769">
    <property type="component" value="Unassembled WGS sequence"/>
</dbReference>
<dbReference type="InterPro" id="IPR021109">
    <property type="entry name" value="Peptidase_aspartic_dom_sf"/>
</dbReference>
<dbReference type="AlphaFoldDB" id="A0A9P7DKR6"/>